<dbReference type="STRING" id="1392250.A0A2I2FX60"/>
<reference evidence="2 3" key="1">
    <citation type="submission" date="2016-12" db="EMBL/GenBank/DDBJ databases">
        <title>The genomes of Aspergillus section Nigri reveals drivers in fungal speciation.</title>
        <authorList>
            <consortium name="DOE Joint Genome Institute"/>
            <person name="Vesth T.C."/>
            <person name="Nybo J."/>
            <person name="Theobald S."/>
            <person name="Brandl J."/>
            <person name="Frisvad J.C."/>
            <person name="Nielsen K.F."/>
            <person name="Lyhne E.K."/>
            <person name="Kogle M.E."/>
            <person name="Kuo A."/>
            <person name="Riley R."/>
            <person name="Clum A."/>
            <person name="Nolan M."/>
            <person name="Lipzen A."/>
            <person name="Salamov A."/>
            <person name="Henrissat B."/>
            <person name="Wiebenga A."/>
            <person name="De Vries R.P."/>
            <person name="Grigoriev I.V."/>
            <person name="Mortensen U.H."/>
            <person name="Andersen M.R."/>
            <person name="Baker S.E."/>
        </authorList>
    </citation>
    <scope>NUCLEOTIDE SEQUENCE [LARGE SCALE GENOMIC DNA]</scope>
    <source>
        <strain evidence="2 3">IBT 23096</strain>
    </source>
</reference>
<dbReference type="SMART" id="SM00248">
    <property type="entry name" value="ANK"/>
    <property type="match status" value="2"/>
</dbReference>
<dbReference type="VEuPathDB" id="FungiDB:P170DRAFT_479747"/>
<dbReference type="OrthoDB" id="1577640at2759"/>
<dbReference type="InterPro" id="IPR036770">
    <property type="entry name" value="Ankyrin_rpt-contain_sf"/>
</dbReference>
<dbReference type="AlphaFoldDB" id="A0A2I2FX60"/>
<dbReference type="PROSITE" id="PS50297">
    <property type="entry name" value="ANK_REP_REGION"/>
    <property type="match status" value="1"/>
</dbReference>
<dbReference type="EMBL" id="MSFO01000008">
    <property type="protein sequence ID" value="PLB45228.1"/>
    <property type="molecule type" value="Genomic_DNA"/>
</dbReference>
<dbReference type="Gene3D" id="1.25.40.20">
    <property type="entry name" value="Ankyrin repeat-containing domain"/>
    <property type="match status" value="1"/>
</dbReference>
<evidence type="ECO:0000256" key="1">
    <source>
        <dbReference type="PROSITE-ProRule" id="PRU00023"/>
    </source>
</evidence>
<keyword evidence="1" id="KW-0040">ANK repeat</keyword>
<gene>
    <name evidence="2" type="ORF">P170DRAFT_479747</name>
</gene>
<dbReference type="SUPFAM" id="SSF48403">
    <property type="entry name" value="Ankyrin repeat"/>
    <property type="match status" value="1"/>
</dbReference>
<dbReference type="GeneID" id="36561412"/>
<dbReference type="RefSeq" id="XP_024700530.1">
    <property type="nucleotide sequence ID" value="XM_024853714.1"/>
</dbReference>
<name>A0A2I2FX60_9EURO</name>
<dbReference type="PROSITE" id="PS50088">
    <property type="entry name" value="ANK_REPEAT"/>
    <property type="match status" value="1"/>
</dbReference>
<evidence type="ECO:0000313" key="3">
    <source>
        <dbReference type="Proteomes" id="UP000234275"/>
    </source>
</evidence>
<comment type="caution">
    <text evidence="2">The sequence shown here is derived from an EMBL/GenBank/DDBJ whole genome shotgun (WGS) entry which is preliminary data.</text>
</comment>
<protein>
    <submittedName>
        <fullName evidence="2">Uncharacterized protein</fullName>
    </submittedName>
</protein>
<dbReference type="InterPro" id="IPR002110">
    <property type="entry name" value="Ankyrin_rpt"/>
</dbReference>
<dbReference type="PANTHER" id="PTHR10039:SF16">
    <property type="entry name" value="GPI INOSITOL-DEACYLASE"/>
    <property type="match status" value="1"/>
</dbReference>
<keyword evidence="3" id="KW-1185">Reference proteome</keyword>
<sequence>MYSQVLDQIDDDHAYLGFKALQWLAFSTRPLYIEELSELSVITEEHARSIHPDQRFSDPRHILELLPSSLVTTTDAAGGEIDSIDFTEQRQQVHLAGPVKEYLLSEQIRAESAKRYSISETKTHASIAADCLAYLLHFNQPYTMIKEVVRSSALLRYATNYWASHARLAGADISEILPLIKEFFTSKTAYTNWTAFLDGFRPFDDPEHTEGDPLTQSPDPLYYAASFGLLAVARDLLRDGAPVDSEGPAGTALAAASLAGDIDMVRLLIDQGANVRSEGPLGQPIRLAAQNGHLQVVEYLSMRGAK</sequence>
<feature type="repeat" description="ANK" evidence="1">
    <location>
        <begin position="248"/>
        <end position="280"/>
    </location>
</feature>
<organism evidence="2 3">
    <name type="scientific">Aspergillus steynii IBT 23096</name>
    <dbReference type="NCBI Taxonomy" id="1392250"/>
    <lineage>
        <taxon>Eukaryota</taxon>
        <taxon>Fungi</taxon>
        <taxon>Dikarya</taxon>
        <taxon>Ascomycota</taxon>
        <taxon>Pezizomycotina</taxon>
        <taxon>Eurotiomycetes</taxon>
        <taxon>Eurotiomycetidae</taxon>
        <taxon>Eurotiales</taxon>
        <taxon>Aspergillaceae</taxon>
        <taxon>Aspergillus</taxon>
        <taxon>Aspergillus subgen. Circumdati</taxon>
    </lineage>
</organism>
<evidence type="ECO:0000313" key="2">
    <source>
        <dbReference type="EMBL" id="PLB45228.1"/>
    </source>
</evidence>
<accession>A0A2I2FX60</accession>
<dbReference type="Proteomes" id="UP000234275">
    <property type="component" value="Unassembled WGS sequence"/>
</dbReference>
<proteinExistence type="predicted"/>
<dbReference type="Pfam" id="PF12796">
    <property type="entry name" value="Ank_2"/>
    <property type="match status" value="1"/>
</dbReference>
<dbReference type="PANTHER" id="PTHR10039">
    <property type="entry name" value="AMELOGENIN"/>
    <property type="match status" value="1"/>
</dbReference>